<evidence type="ECO:0000256" key="1">
    <source>
        <dbReference type="SAM" id="MobiDB-lite"/>
    </source>
</evidence>
<keyword evidence="2" id="KW-0732">Signal</keyword>
<name>A0AAD7Z183_MYTSE</name>
<sequence>MKLVISLVVLSCALFIATAFPYPVFSSSGNVDSWSYGDANRGGRVLSRSYSPYAIRRAVRAPPTTYSLWQPAANQRNYPLTHHQALQYHQADRRRQALLEVNDTPPQENEVNYPQVPEFIPEVPVEATELIAPVEQAEVAPTTVKAIVPELIEPEIYEPQEEPVQKPKKTVQRKKQVKKPVEDEEDDDDEEEFPAHKFLSGAVFPMFFGWGGSGGPMAVANAYSTGKGGAAASDAIAYGSVPPVKRSQ</sequence>
<protein>
    <submittedName>
        <fullName evidence="3">Uncharacterized protein</fullName>
    </submittedName>
</protein>
<evidence type="ECO:0000313" key="3">
    <source>
        <dbReference type="EMBL" id="KAJ8735290.1"/>
    </source>
</evidence>
<feature type="compositionally biased region" description="Acidic residues" evidence="1">
    <location>
        <begin position="182"/>
        <end position="192"/>
    </location>
</feature>
<dbReference type="Proteomes" id="UP001231518">
    <property type="component" value="Chromosome 2"/>
</dbReference>
<proteinExistence type="predicted"/>
<dbReference type="AlphaFoldDB" id="A0AAD7Z183"/>
<organism evidence="3 4">
    <name type="scientific">Mythimna separata</name>
    <name type="common">Oriental armyworm</name>
    <name type="synonym">Pseudaletia separata</name>
    <dbReference type="NCBI Taxonomy" id="271217"/>
    <lineage>
        <taxon>Eukaryota</taxon>
        <taxon>Metazoa</taxon>
        <taxon>Ecdysozoa</taxon>
        <taxon>Arthropoda</taxon>
        <taxon>Hexapoda</taxon>
        <taxon>Insecta</taxon>
        <taxon>Pterygota</taxon>
        <taxon>Neoptera</taxon>
        <taxon>Endopterygota</taxon>
        <taxon>Lepidoptera</taxon>
        <taxon>Glossata</taxon>
        <taxon>Ditrysia</taxon>
        <taxon>Noctuoidea</taxon>
        <taxon>Noctuidae</taxon>
        <taxon>Noctuinae</taxon>
        <taxon>Hadenini</taxon>
        <taxon>Mythimna</taxon>
    </lineage>
</organism>
<feature type="compositionally biased region" description="Basic residues" evidence="1">
    <location>
        <begin position="166"/>
        <end position="178"/>
    </location>
</feature>
<dbReference type="EMBL" id="JARGEI010000002">
    <property type="protein sequence ID" value="KAJ8735290.1"/>
    <property type="molecule type" value="Genomic_DNA"/>
</dbReference>
<evidence type="ECO:0000256" key="2">
    <source>
        <dbReference type="SAM" id="SignalP"/>
    </source>
</evidence>
<evidence type="ECO:0000313" key="4">
    <source>
        <dbReference type="Proteomes" id="UP001231518"/>
    </source>
</evidence>
<feature type="region of interest" description="Disordered" evidence="1">
    <location>
        <begin position="158"/>
        <end position="194"/>
    </location>
</feature>
<gene>
    <name evidence="3" type="ORF">PYW07_006910</name>
</gene>
<accession>A0AAD7Z183</accession>
<comment type="caution">
    <text evidence="3">The sequence shown here is derived from an EMBL/GenBank/DDBJ whole genome shotgun (WGS) entry which is preliminary data.</text>
</comment>
<feature type="signal peptide" evidence="2">
    <location>
        <begin position="1"/>
        <end position="19"/>
    </location>
</feature>
<reference evidence="3" key="1">
    <citation type="submission" date="2023-03" db="EMBL/GenBank/DDBJ databases">
        <title>Chromosome-level genomes of two armyworms, Mythimna separata and Mythimna loreyi, provide insights into the biosynthesis and reception of sex pheromones.</title>
        <authorList>
            <person name="Zhao H."/>
        </authorList>
    </citation>
    <scope>NUCLEOTIDE SEQUENCE</scope>
    <source>
        <strain evidence="3">BeijingLab</strain>
        <tissue evidence="3">Pupa</tissue>
    </source>
</reference>
<keyword evidence="4" id="KW-1185">Reference proteome</keyword>
<feature type="chain" id="PRO_5042244681" evidence="2">
    <location>
        <begin position="20"/>
        <end position="248"/>
    </location>
</feature>